<comment type="caution">
    <text evidence="4">The sequence shown here is derived from an EMBL/GenBank/DDBJ whole genome shotgun (WGS) entry which is preliminary data.</text>
</comment>
<feature type="domain" description="3-dehydroquinate synthase C-terminal" evidence="3">
    <location>
        <begin position="125"/>
        <end position="265"/>
    </location>
</feature>
<dbReference type="EMBL" id="CABM01000048">
    <property type="protein sequence ID" value="CBH97840.1"/>
    <property type="molecule type" value="Genomic_DNA"/>
</dbReference>
<evidence type="ECO:0000256" key="1">
    <source>
        <dbReference type="ARBA" id="ARBA00023027"/>
    </source>
</evidence>
<evidence type="ECO:0000313" key="4">
    <source>
        <dbReference type="EMBL" id="CBH97840.1"/>
    </source>
</evidence>
<keyword evidence="2" id="KW-0456">Lyase</keyword>
<dbReference type="GO" id="GO:0009073">
    <property type="term" value="P:aromatic amino acid family biosynthetic process"/>
    <property type="evidence" value="ECO:0007669"/>
    <property type="project" value="TreeGrafter"/>
</dbReference>
<protein>
    <recommendedName>
        <fullName evidence="3">3-dehydroquinate synthase C-terminal domain-containing protein</fullName>
    </recommendedName>
</protein>
<evidence type="ECO:0000256" key="2">
    <source>
        <dbReference type="ARBA" id="ARBA00023239"/>
    </source>
</evidence>
<name>E6PSD3_9ZZZZ</name>
<reference evidence="4" key="1">
    <citation type="submission" date="2009-10" db="EMBL/GenBank/DDBJ databases">
        <title>Diversity of trophic interactions inside an arsenic-rich microbial ecosystem.</title>
        <authorList>
            <person name="Bertin P.N."/>
            <person name="Heinrich-Salmeron A."/>
            <person name="Pelletier E."/>
            <person name="Goulhen-Chollet F."/>
            <person name="Arsene-Ploetze F."/>
            <person name="Gallien S."/>
            <person name="Calteau A."/>
            <person name="Vallenet D."/>
            <person name="Casiot C."/>
            <person name="Chane-Woon-Ming B."/>
            <person name="Giloteaux L."/>
            <person name="Barakat M."/>
            <person name="Bonnefoy V."/>
            <person name="Bruneel O."/>
            <person name="Chandler M."/>
            <person name="Cleiss J."/>
            <person name="Duran R."/>
            <person name="Elbaz-Poulichet F."/>
            <person name="Fonknechten N."/>
            <person name="Lauga B."/>
            <person name="Mornico D."/>
            <person name="Ortet P."/>
            <person name="Schaeffer C."/>
            <person name="Siguier P."/>
            <person name="Alexander Thil Smith A."/>
            <person name="Van Dorsselaer A."/>
            <person name="Weissenbach J."/>
            <person name="Medigue C."/>
            <person name="Le Paslier D."/>
        </authorList>
    </citation>
    <scope>NUCLEOTIDE SEQUENCE</scope>
</reference>
<dbReference type="PANTHER" id="PTHR43622:SF7">
    <property type="entry name" value="3-DEHYDROQUINATE SYNTHASE, CHLOROPLASTIC"/>
    <property type="match status" value="1"/>
</dbReference>
<sequence length="306" mass="32448">MPAIYEKTPAGRQTLSTRQPALSRASRTLLLLVDGRKSDEELLTLLASTELSLESLSSLEALGLIAVRPQPAADMPIAEEAQSAPSSQPVVKAPPANTSTWARLTQGLRSALQAREESPRERAAGLAEVIKCAAVGDAVFFAWLEVNVDAILSHDAKAVGQMVQQAQALRETIDIADRVQRRVPPHLDFGWALGKVVESILGYGRYLHGEALALGMVLATDIGAIQGVQSEVSAKRLLDLLGRCGLPMRVPRVAAARWLESLPVDQAGAAGQVHCVLIEDIGKPLSTAVSRSVVVEALERAGALAG</sequence>
<dbReference type="SUPFAM" id="SSF56796">
    <property type="entry name" value="Dehydroquinate synthase-like"/>
    <property type="match status" value="1"/>
</dbReference>
<dbReference type="GO" id="GO:0003856">
    <property type="term" value="F:3-dehydroquinate synthase activity"/>
    <property type="evidence" value="ECO:0007669"/>
    <property type="project" value="TreeGrafter"/>
</dbReference>
<keyword evidence="1" id="KW-0520">NAD</keyword>
<dbReference type="InterPro" id="IPR050071">
    <property type="entry name" value="Dehydroquinate_synthase"/>
</dbReference>
<dbReference type="PANTHER" id="PTHR43622">
    <property type="entry name" value="3-DEHYDROQUINATE SYNTHASE"/>
    <property type="match status" value="1"/>
</dbReference>
<dbReference type="InterPro" id="IPR056179">
    <property type="entry name" value="DHQS_C"/>
</dbReference>
<gene>
    <name evidence="4" type="ORF">CARN2_3316</name>
</gene>
<dbReference type="Gene3D" id="1.20.1090.10">
    <property type="entry name" value="Dehydroquinate synthase-like - alpha domain"/>
    <property type="match status" value="1"/>
</dbReference>
<evidence type="ECO:0000259" key="3">
    <source>
        <dbReference type="Pfam" id="PF24621"/>
    </source>
</evidence>
<accession>E6PSD3</accession>
<proteinExistence type="predicted"/>
<dbReference type="Pfam" id="PF24621">
    <property type="entry name" value="DHQS_C"/>
    <property type="match status" value="1"/>
</dbReference>
<organism evidence="4">
    <name type="scientific">mine drainage metagenome</name>
    <dbReference type="NCBI Taxonomy" id="410659"/>
    <lineage>
        <taxon>unclassified sequences</taxon>
        <taxon>metagenomes</taxon>
        <taxon>ecological metagenomes</taxon>
    </lineage>
</organism>
<dbReference type="AlphaFoldDB" id="E6PSD3"/>